<sequence length="45" mass="4996">MYVTLAVSLIIAAIILALTVITTLKAYQYKHTVDPPPEDNHSQNK</sequence>
<dbReference type="AlphaFoldDB" id="A0A846MJN2"/>
<dbReference type="Proteomes" id="UP000532769">
    <property type="component" value="Unassembled WGS sequence"/>
</dbReference>
<protein>
    <recommendedName>
        <fullName evidence="3">YtzI protein</fullName>
    </recommendedName>
</protein>
<evidence type="ECO:0000313" key="2">
    <source>
        <dbReference type="Proteomes" id="UP000532769"/>
    </source>
</evidence>
<dbReference type="EMBL" id="JAASRS010000001">
    <property type="protein sequence ID" value="NIK15833.1"/>
    <property type="molecule type" value="Genomic_DNA"/>
</dbReference>
<evidence type="ECO:0008006" key="3">
    <source>
        <dbReference type="Google" id="ProtNLM"/>
    </source>
</evidence>
<dbReference type="NCBIfam" id="NF033232">
    <property type="entry name" value="small_YtzI"/>
    <property type="match status" value="1"/>
</dbReference>
<accession>A0A846MJN2</accession>
<gene>
    <name evidence="1" type="ORF">BDD39_002343</name>
</gene>
<dbReference type="RefSeq" id="WP_166910925.1">
    <property type="nucleotide sequence ID" value="NZ_JAASRS010000001.1"/>
</dbReference>
<proteinExistence type="predicted"/>
<keyword evidence="2" id="KW-1185">Reference proteome</keyword>
<comment type="caution">
    <text evidence="1">The sequence shown here is derived from an EMBL/GenBank/DDBJ whole genome shotgun (WGS) entry which is preliminary data.</text>
</comment>
<name>A0A846MJN2_9BACL</name>
<reference evidence="1 2" key="1">
    <citation type="submission" date="2020-03" db="EMBL/GenBank/DDBJ databases">
        <title>Genomic Encyclopedia of Archaeal and Bacterial Type Strains, Phase II (KMG-II): from individual species to whole genera.</title>
        <authorList>
            <person name="Goeker M."/>
        </authorList>
    </citation>
    <scope>NUCLEOTIDE SEQUENCE [LARGE SCALE GENOMIC DNA]</scope>
    <source>
        <strain evidence="1 2">DSM 4749</strain>
    </source>
</reference>
<organism evidence="1 2">
    <name type="scientific">Saccharococcus thermophilus</name>
    <dbReference type="NCBI Taxonomy" id="29396"/>
    <lineage>
        <taxon>Bacteria</taxon>
        <taxon>Bacillati</taxon>
        <taxon>Bacillota</taxon>
        <taxon>Bacilli</taxon>
        <taxon>Bacillales</taxon>
        <taxon>Anoxybacillaceae</taxon>
        <taxon>Saccharococcus</taxon>
    </lineage>
</organism>
<dbReference type="InterPro" id="IPR047753">
    <property type="entry name" value="YtzI-like"/>
</dbReference>
<evidence type="ECO:0000313" key="1">
    <source>
        <dbReference type="EMBL" id="NIK15833.1"/>
    </source>
</evidence>